<dbReference type="AlphaFoldDB" id="A0A015KRE1"/>
<dbReference type="HOGENOM" id="CLU_567591_0_0_1"/>
<protein>
    <recommendedName>
        <fullName evidence="3">ribonuclease H</fullName>
        <ecNumber evidence="3">3.1.26.4</ecNumber>
    </recommendedName>
</protein>
<evidence type="ECO:0000256" key="1">
    <source>
        <dbReference type="ARBA" id="ARBA00000077"/>
    </source>
</evidence>
<gene>
    <name evidence="9" type="ORF">RirG_090070</name>
</gene>
<evidence type="ECO:0000313" key="9">
    <source>
        <dbReference type="EMBL" id="EXX70149.1"/>
    </source>
</evidence>
<evidence type="ECO:0000256" key="5">
    <source>
        <dbReference type="ARBA" id="ARBA00022723"/>
    </source>
</evidence>
<organism evidence="9 10">
    <name type="scientific">Rhizophagus irregularis (strain DAOM 197198w)</name>
    <name type="common">Glomus intraradices</name>
    <dbReference type="NCBI Taxonomy" id="1432141"/>
    <lineage>
        <taxon>Eukaryota</taxon>
        <taxon>Fungi</taxon>
        <taxon>Fungi incertae sedis</taxon>
        <taxon>Mucoromycota</taxon>
        <taxon>Glomeromycotina</taxon>
        <taxon>Glomeromycetes</taxon>
        <taxon>Glomerales</taxon>
        <taxon>Glomeraceae</taxon>
        <taxon>Rhizophagus</taxon>
    </lineage>
</organism>
<dbReference type="InterPro" id="IPR012337">
    <property type="entry name" value="RNaseH-like_sf"/>
</dbReference>
<dbReference type="PANTHER" id="PTHR10642">
    <property type="entry name" value="RIBONUCLEASE H1"/>
    <property type="match status" value="1"/>
</dbReference>
<name>A0A015KRE1_RHIIW</name>
<comment type="caution">
    <text evidence="9">The sequence shown here is derived from an EMBL/GenBank/DDBJ whole genome shotgun (WGS) entry which is preliminary data.</text>
</comment>
<proteinExistence type="inferred from homology"/>
<keyword evidence="7" id="KW-0378">Hydrolase</keyword>
<dbReference type="OrthoDB" id="10269392at2759"/>
<evidence type="ECO:0000256" key="2">
    <source>
        <dbReference type="ARBA" id="ARBA00005300"/>
    </source>
</evidence>
<accession>A0A015KRE1</accession>
<dbReference type="EMBL" id="JEMT01016672">
    <property type="protein sequence ID" value="EXX70149.1"/>
    <property type="molecule type" value="Genomic_DNA"/>
</dbReference>
<dbReference type="GO" id="GO:0003676">
    <property type="term" value="F:nucleic acid binding"/>
    <property type="evidence" value="ECO:0007669"/>
    <property type="project" value="InterPro"/>
</dbReference>
<dbReference type="EC" id="3.1.26.4" evidence="3"/>
<dbReference type="GO" id="GO:0004523">
    <property type="term" value="F:RNA-DNA hybrid ribonuclease activity"/>
    <property type="evidence" value="ECO:0007669"/>
    <property type="project" value="UniProtKB-EC"/>
</dbReference>
<evidence type="ECO:0000313" key="10">
    <source>
        <dbReference type="Proteomes" id="UP000022910"/>
    </source>
</evidence>
<keyword evidence="6" id="KW-0255">Endonuclease</keyword>
<dbReference type="InterPro" id="IPR050092">
    <property type="entry name" value="RNase_H"/>
</dbReference>
<dbReference type="GO" id="GO:0046872">
    <property type="term" value="F:metal ion binding"/>
    <property type="evidence" value="ECO:0007669"/>
    <property type="project" value="UniProtKB-KW"/>
</dbReference>
<dbReference type="InterPro" id="IPR036397">
    <property type="entry name" value="RNaseH_sf"/>
</dbReference>
<evidence type="ECO:0000256" key="6">
    <source>
        <dbReference type="ARBA" id="ARBA00022759"/>
    </source>
</evidence>
<sequence length="481" mass="55383">MSNNHAYNVMRKAHDYLFKFHPLSDNKEWDIPLIGPNVRNFVYQQALKMHTKDKELIIRKAASMSIYGALQLVNQDASDTVTWQQICDVNKRPARGKILRWFTLLAELIQKASYLKDFCMTERTPFNSENSLKHEGSDLENAQAFRMLKKPPSIDNRKKEFVHMQQDHTLTFGQINKKHQTGKHTIQHWVITDSEQKMDNEKPYKIIKRCGGCLLNDRRVNKETHGCYFNKDRLLLTCINRVPKYRNDPDTRIVKDIIENRNYSLPQQTVEYSLVGIQISDYDTALIQNTLLDNKAIQQHTTLSQQIRLNFVPHYTINIYTDGSLTNRFNNSSNTFTKLMGTGWVILNNKDEVILECNSSITDWPSSTRAELGAILSAILVLQTGQKANIITDSQAAIDSINHTRTNLTNGKNKTRTWCKCNNYSIVSSIINLIDSKQLEIKLVKVKGHSGVKGNEEADRVEKTIQRNKLASILKIYNKRI</sequence>
<dbReference type="GO" id="GO:0043137">
    <property type="term" value="P:DNA replication, removal of RNA primer"/>
    <property type="evidence" value="ECO:0007669"/>
    <property type="project" value="TreeGrafter"/>
</dbReference>
<reference evidence="9 10" key="1">
    <citation type="submission" date="2014-02" db="EMBL/GenBank/DDBJ databases">
        <title>Single nucleus genome sequencing reveals high similarity among nuclei of an endomycorrhizal fungus.</title>
        <authorList>
            <person name="Lin K."/>
            <person name="Geurts R."/>
            <person name="Zhang Z."/>
            <person name="Limpens E."/>
            <person name="Saunders D.G."/>
            <person name="Mu D."/>
            <person name="Pang E."/>
            <person name="Cao H."/>
            <person name="Cha H."/>
            <person name="Lin T."/>
            <person name="Zhou Q."/>
            <person name="Shang Y."/>
            <person name="Li Y."/>
            <person name="Ivanov S."/>
            <person name="Sharma T."/>
            <person name="Velzen R.V."/>
            <person name="Ruijter N.D."/>
            <person name="Aanen D.K."/>
            <person name="Win J."/>
            <person name="Kamoun S."/>
            <person name="Bisseling T."/>
            <person name="Huang S."/>
        </authorList>
    </citation>
    <scope>NUCLEOTIDE SEQUENCE [LARGE SCALE GENOMIC DNA]</scope>
    <source>
        <strain evidence="10">DAOM197198w</strain>
    </source>
</reference>
<evidence type="ECO:0000256" key="3">
    <source>
        <dbReference type="ARBA" id="ARBA00012180"/>
    </source>
</evidence>
<dbReference type="Pfam" id="PF00075">
    <property type="entry name" value="RNase_H"/>
    <property type="match status" value="1"/>
</dbReference>
<keyword evidence="4" id="KW-0540">Nuclease</keyword>
<evidence type="ECO:0000256" key="7">
    <source>
        <dbReference type="ARBA" id="ARBA00022801"/>
    </source>
</evidence>
<feature type="domain" description="RNase H type-1" evidence="8">
    <location>
        <begin position="313"/>
        <end position="467"/>
    </location>
</feature>
<dbReference type="InterPro" id="IPR002156">
    <property type="entry name" value="RNaseH_domain"/>
</dbReference>
<keyword evidence="10" id="KW-1185">Reference proteome</keyword>
<comment type="similarity">
    <text evidence="2">Belongs to the RNase H family.</text>
</comment>
<dbReference type="Proteomes" id="UP000022910">
    <property type="component" value="Unassembled WGS sequence"/>
</dbReference>
<comment type="catalytic activity">
    <reaction evidence="1">
        <text>Endonucleolytic cleavage to 5'-phosphomonoester.</text>
        <dbReference type="EC" id="3.1.26.4"/>
    </reaction>
</comment>
<dbReference type="SUPFAM" id="SSF53098">
    <property type="entry name" value="Ribonuclease H-like"/>
    <property type="match status" value="1"/>
</dbReference>
<dbReference type="PROSITE" id="PS50879">
    <property type="entry name" value="RNASE_H_1"/>
    <property type="match status" value="1"/>
</dbReference>
<dbReference type="PANTHER" id="PTHR10642:SF26">
    <property type="entry name" value="RIBONUCLEASE H1"/>
    <property type="match status" value="1"/>
</dbReference>
<keyword evidence="5" id="KW-0479">Metal-binding</keyword>
<dbReference type="Gene3D" id="3.30.420.10">
    <property type="entry name" value="Ribonuclease H-like superfamily/Ribonuclease H"/>
    <property type="match status" value="1"/>
</dbReference>
<evidence type="ECO:0000256" key="4">
    <source>
        <dbReference type="ARBA" id="ARBA00022722"/>
    </source>
</evidence>
<evidence type="ECO:0000259" key="8">
    <source>
        <dbReference type="PROSITE" id="PS50879"/>
    </source>
</evidence>